<dbReference type="Proteomes" id="UP001224644">
    <property type="component" value="Unassembled WGS sequence"/>
</dbReference>
<name>A0ABT8BIP4_9HYPH</name>
<feature type="compositionally biased region" description="Polar residues" evidence="1">
    <location>
        <begin position="77"/>
        <end position="90"/>
    </location>
</feature>
<protein>
    <submittedName>
        <fullName evidence="3">Uncharacterized protein</fullName>
    </submittedName>
</protein>
<keyword evidence="2" id="KW-0732">Signal</keyword>
<feature type="chain" id="PRO_5046280042" evidence="2">
    <location>
        <begin position="37"/>
        <end position="111"/>
    </location>
</feature>
<comment type="caution">
    <text evidence="3">The sequence shown here is derived from an EMBL/GenBank/DDBJ whole genome shotgun (WGS) entry which is preliminary data.</text>
</comment>
<dbReference type="RefSeq" id="WP_238227830.1">
    <property type="nucleotide sequence ID" value="NZ_BPQD01000038.1"/>
</dbReference>
<feature type="compositionally biased region" description="Polar residues" evidence="1">
    <location>
        <begin position="38"/>
        <end position="60"/>
    </location>
</feature>
<proteinExistence type="predicted"/>
<sequence>MQALDRPHPARGRSASRLAGALAVIVGLALAGPAFAQSVGSSIDQPTPGTLQSGTSTTKGSDAARHQGTGGVAPPSAIQSSTDVIQSEGSVQGKGQGGRTNPIQHLPKDMR</sequence>
<keyword evidence="4" id="KW-1185">Reference proteome</keyword>
<gene>
    <name evidence="3" type="ORF">QWZ12_15205</name>
</gene>
<dbReference type="EMBL" id="JAUFPX010000014">
    <property type="protein sequence ID" value="MDN3591946.1"/>
    <property type="molecule type" value="Genomic_DNA"/>
</dbReference>
<evidence type="ECO:0000256" key="1">
    <source>
        <dbReference type="SAM" id="MobiDB-lite"/>
    </source>
</evidence>
<reference evidence="4" key="1">
    <citation type="journal article" date="2019" name="Int. J. Syst. Evol. Microbiol.">
        <title>The Global Catalogue of Microorganisms (GCM) 10K type strain sequencing project: providing services to taxonomists for standard genome sequencing and annotation.</title>
        <authorList>
            <consortium name="The Broad Institute Genomics Platform"/>
            <consortium name="The Broad Institute Genome Sequencing Center for Infectious Disease"/>
            <person name="Wu L."/>
            <person name="Ma J."/>
        </authorList>
    </citation>
    <scope>NUCLEOTIDE SEQUENCE [LARGE SCALE GENOMIC DNA]</scope>
    <source>
        <strain evidence="4">CECT 7069</strain>
    </source>
</reference>
<evidence type="ECO:0000313" key="3">
    <source>
        <dbReference type="EMBL" id="MDN3591946.1"/>
    </source>
</evidence>
<accession>A0ABT8BIP4</accession>
<feature type="signal peptide" evidence="2">
    <location>
        <begin position="1"/>
        <end position="36"/>
    </location>
</feature>
<organism evidence="3 4">
    <name type="scientific">Methylobacterium adhaesivum</name>
    <dbReference type="NCBI Taxonomy" id="333297"/>
    <lineage>
        <taxon>Bacteria</taxon>
        <taxon>Pseudomonadati</taxon>
        <taxon>Pseudomonadota</taxon>
        <taxon>Alphaproteobacteria</taxon>
        <taxon>Hyphomicrobiales</taxon>
        <taxon>Methylobacteriaceae</taxon>
        <taxon>Methylobacterium</taxon>
    </lineage>
</organism>
<feature type="region of interest" description="Disordered" evidence="1">
    <location>
        <begin position="38"/>
        <end position="111"/>
    </location>
</feature>
<evidence type="ECO:0000256" key="2">
    <source>
        <dbReference type="SAM" id="SignalP"/>
    </source>
</evidence>
<evidence type="ECO:0000313" key="4">
    <source>
        <dbReference type="Proteomes" id="UP001224644"/>
    </source>
</evidence>